<feature type="domain" description="DUF2399" evidence="1">
    <location>
        <begin position="247"/>
        <end position="392"/>
    </location>
</feature>
<feature type="domain" description="Conserved hypothetical protein CHP02679 N terminus" evidence="2">
    <location>
        <begin position="30"/>
        <end position="226"/>
    </location>
</feature>
<dbReference type="InterPro" id="IPR024466">
    <property type="entry name" value="CHP02679_N"/>
</dbReference>
<proteinExistence type="predicted"/>
<dbReference type="InterPro" id="IPR013495">
    <property type="entry name" value="CHP02679"/>
</dbReference>
<accession>A0A7W9MU50</accession>
<reference evidence="3 4" key="1">
    <citation type="submission" date="2020-08" db="EMBL/GenBank/DDBJ databases">
        <title>Sequencing the genomes of 1000 actinobacteria strains.</title>
        <authorList>
            <person name="Klenk H.-P."/>
        </authorList>
    </citation>
    <scope>NUCLEOTIDE SEQUENCE [LARGE SCALE GENOMIC DNA]</scope>
    <source>
        <strain evidence="3 4">DSM 28967</strain>
    </source>
</reference>
<dbReference type="EMBL" id="JACHMY010000001">
    <property type="protein sequence ID" value="MBB5835862.1"/>
    <property type="molecule type" value="Genomic_DNA"/>
</dbReference>
<evidence type="ECO:0000259" key="1">
    <source>
        <dbReference type="Pfam" id="PF09664"/>
    </source>
</evidence>
<gene>
    <name evidence="3" type="ORF">HDA39_002596</name>
</gene>
<organism evidence="3 4">
    <name type="scientific">Kribbella italica</name>
    <dbReference type="NCBI Taxonomy" id="1540520"/>
    <lineage>
        <taxon>Bacteria</taxon>
        <taxon>Bacillati</taxon>
        <taxon>Actinomycetota</taxon>
        <taxon>Actinomycetes</taxon>
        <taxon>Propionibacteriales</taxon>
        <taxon>Kribbellaceae</taxon>
        <taxon>Kribbella</taxon>
    </lineage>
</organism>
<evidence type="ECO:0000259" key="2">
    <source>
        <dbReference type="Pfam" id="PF11796"/>
    </source>
</evidence>
<dbReference type="Proteomes" id="UP000549971">
    <property type="component" value="Unassembled WGS sequence"/>
</dbReference>
<keyword evidence="4" id="KW-1185">Reference proteome</keyword>
<dbReference type="Pfam" id="PF09664">
    <property type="entry name" value="DUF2399"/>
    <property type="match status" value="1"/>
</dbReference>
<dbReference type="AlphaFoldDB" id="A0A7W9MU50"/>
<sequence length="409" mass="43410">MDPSRFFSSALAPVWRAVHERLSSGHPVRRISLGPLAEPEREALADLLGLDRLPAARTTVKLADLEQAVGGDLRRVVTAAVGPIGNLSEARRTADERRARLWDWFTTHPVIVAQPALLPWAQSVRRSGLIGGTVETTRSQLEKRLLVLGALPAAGSPLPVFAESVLGDPHALDDGTAHSTSVLKALASMFDRPVPGDAAARRELWRLAGVSDDELSSTVLIAGFHPTGAAPSDVVLRICAEAGEATVLTLRQLRRSPLRSGSPPAVWVFENPSIAALALRRFGPSCPPLVCLSGWPSGAGILLLQQLREARTKIYYHGDFDGEGLRITASMIARVGAVPWHLRSVDYLAAVGPQGPPVGRVSPAPWDESLAGSLLRHGIAVPEERVATALLDAMAAEYAGPSSSPTGLA</sequence>
<evidence type="ECO:0000313" key="3">
    <source>
        <dbReference type="EMBL" id="MBB5835862.1"/>
    </source>
</evidence>
<name>A0A7W9MU50_9ACTN</name>
<dbReference type="RefSeq" id="WP_184795452.1">
    <property type="nucleotide sequence ID" value="NZ_JACHMY010000001.1"/>
</dbReference>
<dbReference type="NCBIfam" id="TIGR02679">
    <property type="entry name" value="TIGR02679 family protein"/>
    <property type="match status" value="1"/>
</dbReference>
<comment type="caution">
    <text evidence="3">The sequence shown here is derived from an EMBL/GenBank/DDBJ whole genome shotgun (WGS) entry which is preliminary data.</text>
</comment>
<dbReference type="InterPro" id="IPR024465">
    <property type="entry name" value="DUF2399"/>
</dbReference>
<evidence type="ECO:0000313" key="4">
    <source>
        <dbReference type="Proteomes" id="UP000549971"/>
    </source>
</evidence>
<protein>
    <submittedName>
        <fullName evidence="3">Uncharacterized protein (TIGR02679 family)</fullName>
    </submittedName>
</protein>
<dbReference type="Pfam" id="PF11796">
    <property type="entry name" value="DUF3323"/>
    <property type="match status" value="1"/>
</dbReference>